<evidence type="ECO:0000259" key="6">
    <source>
        <dbReference type="PROSITE" id="PS51127"/>
    </source>
</evidence>
<evidence type="ECO:0000256" key="3">
    <source>
        <dbReference type="ARBA" id="ARBA00022737"/>
    </source>
</evidence>
<dbReference type="InterPro" id="IPR000408">
    <property type="entry name" value="Reg_chr_condens"/>
</dbReference>
<dbReference type="Gene3D" id="2.130.10.30">
    <property type="entry name" value="Regulator of chromosome condensation 1/beta-lactamase-inhibitor protein II"/>
    <property type="match status" value="2"/>
</dbReference>
<feature type="compositionally biased region" description="Basic and acidic residues" evidence="4">
    <location>
        <begin position="639"/>
        <end position="648"/>
    </location>
</feature>
<keyword evidence="5" id="KW-0732">Signal</keyword>
<proteinExistence type="inferred from homology"/>
<dbReference type="PRINTS" id="PR00633">
    <property type="entry name" value="RCCNDNSATION"/>
</dbReference>
<dbReference type="SUPFAM" id="SSF49373">
    <property type="entry name" value="Invasin/intimin cell-adhesion fragments"/>
    <property type="match status" value="1"/>
</dbReference>
<dbReference type="PROSITE" id="PS51127">
    <property type="entry name" value="BIG1"/>
    <property type="match status" value="1"/>
</dbReference>
<feature type="region of interest" description="Disordered" evidence="4">
    <location>
        <begin position="623"/>
        <end position="656"/>
    </location>
</feature>
<dbReference type="Proteomes" id="UP001523219">
    <property type="component" value="Unassembled WGS sequence"/>
</dbReference>
<feature type="compositionally biased region" description="Basic residues" evidence="4">
    <location>
        <begin position="629"/>
        <end position="638"/>
    </location>
</feature>
<dbReference type="InterPro" id="IPR008964">
    <property type="entry name" value="Invasin/intimin_cell_adhesion"/>
</dbReference>
<comment type="caution">
    <text evidence="7">The sequence shown here is derived from an EMBL/GenBank/DDBJ whole genome shotgun (WGS) entry which is preliminary data.</text>
</comment>
<keyword evidence="2" id="KW-0344">Guanine-nucleotide releasing factor</keyword>
<dbReference type="InterPro" id="IPR051553">
    <property type="entry name" value="Ran_GTPase-activating"/>
</dbReference>
<dbReference type="PANTHER" id="PTHR45982">
    <property type="entry name" value="REGULATOR OF CHROMOSOME CONDENSATION"/>
    <property type="match status" value="1"/>
</dbReference>
<dbReference type="Gene3D" id="2.60.40.10">
    <property type="entry name" value="Immunoglobulins"/>
    <property type="match status" value="1"/>
</dbReference>
<dbReference type="SUPFAM" id="SSF50985">
    <property type="entry name" value="RCC1/BLIP-II"/>
    <property type="match status" value="1"/>
</dbReference>
<keyword evidence="3" id="KW-0677">Repeat</keyword>
<dbReference type="InterPro" id="IPR047589">
    <property type="entry name" value="DUF11_rpt"/>
</dbReference>
<protein>
    <submittedName>
        <fullName evidence="7">Ig-like domain repeat protein</fullName>
    </submittedName>
</protein>
<organism evidence="7 8">
    <name type="scientific">Streptomyces macrolidinus</name>
    <dbReference type="NCBI Taxonomy" id="2952607"/>
    <lineage>
        <taxon>Bacteria</taxon>
        <taxon>Bacillati</taxon>
        <taxon>Actinomycetota</taxon>
        <taxon>Actinomycetes</taxon>
        <taxon>Kitasatosporales</taxon>
        <taxon>Streptomycetaceae</taxon>
        <taxon>Streptomyces</taxon>
    </lineage>
</organism>
<dbReference type="NCBIfam" id="TIGR01451">
    <property type="entry name" value="B_ant_repeat"/>
    <property type="match status" value="1"/>
</dbReference>
<accession>A0ABT0ZJ14</accession>
<dbReference type="InterPro" id="IPR013783">
    <property type="entry name" value="Ig-like_fold"/>
</dbReference>
<feature type="domain" description="Big-1" evidence="6">
    <location>
        <begin position="395"/>
        <end position="485"/>
    </location>
</feature>
<dbReference type="InterPro" id="IPR009091">
    <property type="entry name" value="RCC1/BLIP-II"/>
</dbReference>
<dbReference type="PANTHER" id="PTHR45982:SF1">
    <property type="entry name" value="REGULATOR OF CHROMOSOME CONDENSATION"/>
    <property type="match status" value="1"/>
</dbReference>
<dbReference type="InterPro" id="IPR055354">
    <property type="entry name" value="DUF7507"/>
</dbReference>
<evidence type="ECO:0000256" key="4">
    <source>
        <dbReference type="SAM" id="MobiDB-lite"/>
    </source>
</evidence>
<dbReference type="EMBL" id="JAMWMR010000023">
    <property type="protein sequence ID" value="MCN9243592.1"/>
    <property type="molecule type" value="Genomic_DNA"/>
</dbReference>
<evidence type="ECO:0000313" key="8">
    <source>
        <dbReference type="Proteomes" id="UP001523219"/>
    </source>
</evidence>
<dbReference type="InterPro" id="IPR058923">
    <property type="entry name" value="RCC1-like_dom"/>
</dbReference>
<dbReference type="InterPro" id="IPR003344">
    <property type="entry name" value="Big_1_dom"/>
</dbReference>
<evidence type="ECO:0000256" key="2">
    <source>
        <dbReference type="ARBA" id="ARBA00022658"/>
    </source>
</evidence>
<feature type="signal peptide" evidence="5">
    <location>
        <begin position="1"/>
        <end position="21"/>
    </location>
</feature>
<comment type="similarity">
    <text evidence="1">Belongs to the intimin/invasin family.</text>
</comment>
<evidence type="ECO:0000313" key="7">
    <source>
        <dbReference type="EMBL" id="MCN9243592.1"/>
    </source>
</evidence>
<gene>
    <name evidence="7" type="ORF">NGF19_22850</name>
</gene>
<dbReference type="Pfam" id="PF25390">
    <property type="entry name" value="WD40_RLD"/>
    <property type="match status" value="1"/>
</dbReference>
<reference evidence="7 8" key="1">
    <citation type="submission" date="2022-05" db="EMBL/GenBank/DDBJ databases">
        <title>Streptomyces sp. nov. RY43-2 isolated from soil of a peat swamp forest.</title>
        <authorList>
            <person name="Kanchanasin P."/>
            <person name="Tanasupawat S."/>
            <person name="Phongsopitanun W."/>
        </authorList>
    </citation>
    <scope>NUCLEOTIDE SEQUENCE [LARGE SCALE GENOMIC DNA]</scope>
    <source>
        <strain evidence="7 8">RY43-2</strain>
    </source>
</reference>
<keyword evidence="8" id="KW-1185">Reference proteome</keyword>
<feature type="chain" id="PRO_5046546241" evidence="5">
    <location>
        <begin position="22"/>
        <end position="656"/>
    </location>
</feature>
<dbReference type="Pfam" id="PF24346">
    <property type="entry name" value="DUF7507"/>
    <property type="match status" value="1"/>
</dbReference>
<evidence type="ECO:0000256" key="5">
    <source>
        <dbReference type="SAM" id="SignalP"/>
    </source>
</evidence>
<evidence type="ECO:0000256" key="1">
    <source>
        <dbReference type="ARBA" id="ARBA00010116"/>
    </source>
</evidence>
<dbReference type="PROSITE" id="PS00626">
    <property type="entry name" value="RCC1_2"/>
    <property type="match status" value="4"/>
</dbReference>
<name>A0ABT0ZJ14_9ACTN</name>
<dbReference type="Pfam" id="PF16640">
    <property type="entry name" value="Big_3_5"/>
    <property type="match status" value="1"/>
</dbReference>
<dbReference type="PROSITE" id="PS50012">
    <property type="entry name" value="RCC1_3"/>
    <property type="match status" value="7"/>
</dbReference>
<sequence length="656" mass="67765">MLAVLVTALCLTGLAAPPASAQPSPPTDIALAWGNNDFGQLGDGTTTSSSMPINVHLPSGVQLTAIAAGSFHSLALTTDGHVLAWGNNGYGQLGDGATTNRSTPVEVLLPAGVQVTAISGGQYHSLALTSDGRVFAWGYNAYGQLGDGTTTNRSTPVEVHLPAGVQATAISGGGYHSLALTSDGRVLAWGNNSAGQLGDGTTTQRTTPVEVHLPAGTQATAIGAGAYHSLALTSDGRVLAWGNNFYGQLGDGTTTNRSTPVEVLLPAGVQVTAIASAWYYNLALTSDGRVLAWGENNFGQLGDGTTTDRLTPVAVHLPVGVQVTAISANAYHSLALTSDGRILAWGYNVSGQLGDGTTTDSSTPVQVHLPPFTRATAIAAGAYHSLALAVREASSTTLTASPTTVTPGQPVTLTAHVTCTAGTPTGGEVVFFDGTTQIGTATVNAEGNATLTTTSLGLGTHEITARFQGEGTCPPSVSEPVTVTVEEAPQTALTLDKRVVSEGPFKVGDRVEYAYTVTNTGNTELHNVTVTDDLVARVTCDATTIAPGQSTTCHGSHTITRSDVTPCKTAKERGGDKGHGKHQVMRCQVTNTAQATAIDPNGDEVTSDEATATITVKVEKKKEKEKEHCRKHHGHKKVYGNDRCDDGHHRRVAEQA</sequence>
<dbReference type="RefSeq" id="WP_252427040.1">
    <property type="nucleotide sequence ID" value="NZ_JAMWMR010000023.1"/>
</dbReference>
<dbReference type="InterPro" id="IPR032109">
    <property type="entry name" value="Big_3_5"/>
</dbReference>